<organism evidence="2 3">
    <name type="scientific">Paraburkholderia phenazinium</name>
    <dbReference type="NCBI Taxonomy" id="60549"/>
    <lineage>
        <taxon>Bacteria</taxon>
        <taxon>Pseudomonadati</taxon>
        <taxon>Pseudomonadota</taxon>
        <taxon>Betaproteobacteria</taxon>
        <taxon>Burkholderiales</taxon>
        <taxon>Burkholderiaceae</taxon>
        <taxon>Paraburkholderia</taxon>
    </lineage>
</organism>
<keyword evidence="1" id="KW-0732">Signal</keyword>
<evidence type="ECO:0000313" key="2">
    <source>
        <dbReference type="EMBL" id="SIO05685.1"/>
    </source>
</evidence>
<feature type="chain" id="PRO_5012455625" evidence="1">
    <location>
        <begin position="26"/>
        <end position="250"/>
    </location>
</feature>
<proteinExistence type="predicted"/>
<feature type="signal peptide" evidence="1">
    <location>
        <begin position="1"/>
        <end position="25"/>
    </location>
</feature>
<dbReference type="AlphaFoldDB" id="A0A1N6GDR6"/>
<dbReference type="Proteomes" id="UP000184693">
    <property type="component" value="Unassembled WGS sequence"/>
</dbReference>
<evidence type="ECO:0000256" key="1">
    <source>
        <dbReference type="SAM" id="SignalP"/>
    </source>
</evidence>
<name>A0A1N6GDR6_9BURK</name>
<dbReference type="EMBL" id="FSRM01000001">
    <property type="protein sequence ID" value="SIO05685.1"/>
    <property type="molecule type" value="Genomic_DNA"/>
</dbReference>
<evidence type="ECO:0000313" key="3">
    <source>
        <dbReference type="Proteomes" id="UP000184693"/>
    </source>
</evidence>
<protein>
    <submittedName>
        <fullName evidence="2">Uncharacterized protein</fullName>
    </submittedName>
</protein>
<reference evidence="2 3" key="1">
    <citation type="submission" date="2016-11" db="EMBL/GenBank/DDBJ databases">
        <authorList>
            <person name="Jaros S."/>
            <person name="Januszkiewicz K."/>
            <person name="Wedrychowicz H."/>
        </authorList>
    </citation>
    <scope>NUCLEOTIDE SEQUENCE [LARGE SCALE GENOMIC DNA]</scope>
    <source>
        <strain evidence="2 3">GAS86</strain>
    </source>
</reference>
<accession>A0A1N6GDR6</accession>
<gene>
    <name evidence="2" type="ORF">SAMN05444168_2320</name>
</gene>
<sequence>MIFVRKSIFLTLVLCMQVSASSAQAQSFLVKKRWLRSMISQKIQAAAALFLCGFTFFHISYAMCGSVIRVYAGPHGDAILIDSGESKTLLVAGGATPQGPATPSDCFAKATLHLKKGPNFYKGPLNPVHNEMIDADADIISGKQAGAFIYPSRIRVGNVEVNSICADGIDFSGYYEKVAEQSEKYARTFTYFMRMEEENSTNTRKNGKPAEANEALWPFIETSHKKLKLDNRDRKTVESISKKFGFTQKP</sequence>